<dbReference type="InterPro" id="IPR019734">
    <property type="entry name" value="TPR_rpt"/>
</dbReference>
<evidence type="ECO:0000256" key="1">
    <source>
        <dbReference type="ARBA" id="ARBA00005820"/>
    </source>
</evidence>
<dbReference type="Proteomes" id="UP000007967">
    <property type="component" value="Chromosome"/>
</dbReference>
<feature type="domain" description="OmpR/PhoB-type" evidence="8">
    <location>
        <begin position="1"/>
        <end position="94"/>
    </location>
</feature>
<keyword evidence="10" id="KW-1185">Reference proteome</keyword>
<feature type="repeat" description="TPR" evidence="5">
    <location>
        <begin position="870"/>
        <end position="903"/>
    </location>
</feature>
<dbReference type="InterPro" id="IPR001867">
    <property type="entry name" value="OmpR/PhoB-type_DNA-bd"/>
</dbReference>
<dbReference type="PROSITE" id="PS50005">
    <property type="entry name" value="TPR"/>
    <property type="match status" value="1"/>
</dbReference>
<sequence>MEELRFRILGPVGVRRAGAEIPLRARRLRTLLIALLIQPHRVVPTAELVEALWGADLPAGPERALQTAVSRLRAALGPAASVIRTVPGGYLIAVEPEQLDLAEFRALVDSAAAEEKLLPKAKMLDEALALWRDVPLSGTGVEALEGRPWLIEERLQAIERLIDVRLALGEHSALLAELAKLTQQYPLRERFWIQHMIALYRAGRQADALAAYRRLETRLAEELGVDPGAETREVRQAILAGEALAAGSAGQGGARTDEADPGPDDDPGEAWREHRQLPMDLADFVGREEAIGQLTERLSQDAALPVMVVSGPPGVGKSALAVHVAHRLRDRFPDGQWHVRLAGASAAPRDPAEVLGELLGLAGIDPYAVPADLEARAALLRSTLADRRVLIVLDDARDAGQVRPLLPGTAGNAVLVTSRNELTALMVTVGARTTRLGMLGEHEAADLLSCMLGAERVAAERQAAADLAEVCGRLPLALRIAAGHLVSYPDQPIAQYVELLRTGDRLEELAIGDGPDTAVAAAFALSYESLPRPARRLFALLGVLPCGDFTAPVAAALLDCPSPDAGRLLDLLVGVNLLQRQHSRYGMHDLIRLYAVRRAEGEPGAEQAWTRVVDWYLRTADAAVDFRYRGYVQLTGRLFDENPFDRAQQADAWLAAELPNLVECVMAAAECGPYEQAWRLVDVLRHYFNTDDLVGAWRPAAAAGLRAALASGDRAGEGAMRHSLGVLLAATGDNLASIEQLTAASECYAEVGFRLGEAALLCNLGMAHDDLGESTRAAELLQRGIAIFRALGRGSSLAPALHSLSNVRWNLGELDAALAAANEALQIEPAGRPGSIALLNRATIRRLQGEAELAERDFAAAIALSERTPVAAYYEFGLLLADLGRYDEAEAQARRSLEISRRDGLEWHEASALNVLGIACRGKGQWDEAVRHHSAARDIAVRLGHRATEAEALLGLAGVALARRQLADALELGRQARGLASELQQRIVQCRALLLLAETSRLAGHSDDANRYAAEAADLQQSTGYRPIAPAGVCLP</sequence>
<dbReference type="eggNOG" id="COG0457">
    <property type="taxonomic scope" value="Bacteria"/>
</dbReference>
<dbReference type="eggNOG" id="COG3903">
    <property type="taxonomic scope" value="Bacteria"/>
</dbReference>
<keyword evidence="3 6" id="KW-0238">DNA-binding</keyword>
<dbReference type="OrthoDB" id="4326794at2"/>
<gene>
    <name evidence="9" type="ordered locus">Kfla_3034</name>
</gene>
<dbReference type="SUPFAM" id="SSF52540">
    <property type="entry name" value="P-loop containing nucleoside triphosphate hydrolases"/>
    <property type="match status" value="1"/>
</dbReference>
<evidence type="ECO:0000256" key="4">
    <source>
        <dbReference type="ARBA" id="ARBA00023163"/>
    </source>
</evidence>
<dbReference type="SUPFAM" id="SSF46894">
    <property type="entry name" value="C-terminal effector domain of the bipartite response regulators"/>
    <property type="match status" value="1"/>
</dbReference>
<dbReference type="RefSeq" id="WP_012920654.1">
    <property type="nucleotide sequence ID" value="NC_013729.1"/>
</dbReference>
<dbReference type="PANTHER" id="PTHR35807">
    <property type="entry name" value="TRANSCRIPTIONAL REGULATOR REDD-RELATED"/>
    <property type="match status" value="1"/>
</dbReference>
<dbReference type="SMART" id="SM00028">
    <property type="entry name" value="TPR"/>
    <property type="match status" value="6"/>
</dbReference>
<dbReference type="SUPFAM" id="SSF48452">
    <property type="entry name" value="TPR-like"/>
    <property type="match status" value="3"/>
</dbReference>
<dbReference type="GO" id="GO:0006355">
    <property type="term" value="P:regulation of DNA-templated transcription"/>
    <property type="evidence" value="ECO:0007669"/>
    <property type="project" value="InterPro"/>
</dbReference>
<dbReference type="SMART" id="SM00862">
    <property type="entry name" value="Trans_reg_C"/>
    <property type="match status" value="1"/>
</dbReference>
<dbReference type="Pfam" id="PF13424">
    <property type="entry name" value="TPR_12"/>
    <property type="match status" value="2"/>
</dbReference>
<evidence type="ECO:0000313" key="10">
    <source>
        <dbReference type="Proteomes" id="UP000007967"/>
    </source>
</evidence>
<reference evidence="10" key="1">
    <citation type="submission" date="2009-09" db="EMBL/GenBank/DDBJ databases">
        <title>The complete genome of Kribbella flavida DSM 17836.</title>
        <authorList>
            <consortium name="US DOE Joint Genome Institute (JGI-PGF)"/>
            <person name="Lucas S."/>
            <person name="Copeland A."/>
            <person name="Lapidus A."/>
            <person name="Glavina del Rio T."/>
            <person name="Dalin E."/>
            <person name="Tice H."/>
            <person name="Bruce D."/>
            <person name="Goodwin L."/>
            <person name="Pitluck S."/>
            <person name="Kyrpides N."/>
            <person name="Mavromatis K."/>
            <person name="Ivanova N."/>
            <person name="Saunders E."/>
            <person name="Brettin T."/>
            <person name="Detter J.C."/>
            <person name="Han C."/>
            <person name="Larimer F."/>
            <person name="Land M."/>
            <person name="Hauser L."/>
            <person name="Markowitz V."/>
            <person name="Cheng J.-F."/>
            <person name="Hugenholtz P."/>
            <person name="Woyke T."/>
            <person name="Wu D."/>
            <person name="Pukall R."/>
            <person name="Klenk H.-P."/>
            <person name="Eisen J.A."/>
        </authorList>
    </citation>
    <scope>NUCLEOTIDE SEQUENCE [LARGE SCALE GENOMIC DNA]</scope>
    <source>
        <strain evidence="10">DSM 17836 / JCM 10339 / NBRC 14399</strain>
    </source>
</reference>
<dbReference type="PANTHER" id="PTHR35807:SF1">
    <property type="entry name" value="TRANSCRIPTIONAL REGULATOR REDD"/>
    <property type="match status" value="1"/>
</dbReference>
<feature type="compositionally biased region" description="Acidic residues" evidence="7">
    <location>
        <begin position="259"/>
        <end position="268"/>
    </location>
</feature>
<dbReference type="InterPro" id="IPR027417">
    <property type="entry name" value="P-loop_NTPase"/>
</dbReference>
<dbReference type="Pfam" id="PF03704">
    <property type="entry name" value="BTAD"/>
    <property type="match status" value="1"/>
</dbReference>
<dbReference type="STRING" id="479435.Kfla_3034"/>
<dbReference type="InterPro" id="IPR036388">
    <property type="entry name" value="WH-like_DNA-bd_sf"/>
</dbReference>
<dbReference type="GO" id="GO:0043531">
    <property type="term" value="F:ADP binding"/>
    <property type="evidence" value="ECO:0007669"/>
    <property type="project" value="InterPro"/>
</dbReference>
<protein>
    <submittedName>
        <fullName evidence="9">Transcriptional regulator, SARP family</fullName>
    </submittedName>
</protein>
<dbReference type="InterPro" id="IPR002182">
    <property type="entry name" value="NB-ARC"/>
</dbReference>
<evidence type="ECO:0000313" key="9">
    <source>
        <dbReference type="EMBL" id="ADB32098.1"/>
    </source>
</evidence>
<dbReference type="Pfam" id="PF13181">
    <property type="entry name" value="TPR_8"/>
    <property type="match status" value="1"/>
</dbReference>
<dbReference type="InterPro" id="IPR016032">
    <property type="entry name" value="Sig_transdc_resp-reg_C-effctor"/>
</dbReference>
<dbReference type="Gene3D" id="3.40.50.300">
    <property type="entry name" value="P-loop containing nucleotide triphosphate hydrolases"/>
    <property type="match status" value="1"/>
</dbReference>
<keyword evidence="4" id="KW-0804">Transcription</keyword>
<reference evidence="9 10" key="2">
    <citation type="journal article" date="2010" name="Stand. Genomic Sci.">
        <title>Complete genome sequence of Kribbella flavida type strain (IFO 14399).</title>
        <authorList>
            <person name="Pukall R."/>
            <person name="Lapidus A."/>
            <person name="Glavina Del Rio T."/>
            <person name="Copeland A."/>
            <person name="Tice H."/>
            <person name="Cheng J.-F."/>
            <person name="Lucas S."/>
            <person name="Chen F."/>
            <person name="Nolan M."/>
            <person name="LaButti K."/>
            <person name="Pati A."/>
            <person name="Ivanova N."/>
            <person name="Mavrommatis K."/>
            <person name="Mikhailova N."/>
            <person name="Pitluck S."/>
            <person name="Bruce D."/>
            <person name="Goodwin L."/>
            <person name="Land M."/>
            <person name="Hauser L."/>
            <person name="Chang Y.-J."/>
            <person name="Jeffries C.D."/>
            <person name="Chen A."/>
            <person name="Palaniappan K."/>
            <person name="Chain P."/>
            <person name="Rohde M."/>
            <person name="Goeker M."/>
            <person name="Bristow J."/>
            <person name="Eisen J.A."/>
            <person name="Markowitz V."/>
            <person name="Hugenholtz P."/>
            <person name="Kyrpides N.C."/>
            <person name="Klenk H.-P."/>
            <person name="Brettin T."/>
        </authorList>
    </citation>
    <scope>NUCLEOTIDE SEQUENCE [LARGE SCALE GENOMIC DNA]</scope>
    <source>
        <strain evidence="10">DSM 17836 / JCM 10339 / NBRC 14399</strain>
    </source>
</reference>
<comment type="similarity">
    <text evidence="1">Belongs to the AfsR/DnrI/RedD regulatory family.</text>
</comment>
<dbReference type="GO" id="GO:0003677">
    <property type="term" value="F:DNA binding"/>
    <property type="evidence" value="ECO:0007669"/>
    <property type="project" value="UniProtKB-UniRule"/>
</dbReference>
<proteinExistence type="inferred from homology"/>
<name>D2Q1V9_KRIFD</name>
<dbReference type="KEGG" id="kfl:Kfla_3034"/>
<dbReference type="InterPro" id="IPR005158">
    <property type="entry name" value="BTAD"/>
</dbReference>
<dbReference type="Pfam" id="PF00486">
    <property type="entry name" value="Trans_reg_C"/>
    <property type="match status" value="1"/>
</dbReference>
<feature type="DNA-binding region" description="OmpR/PhoB-type" evidence="6">
    <location>
        <begin position="1"/>
        <end position="94"/>
    </location>
</feature>
<evidence type="ECO:0000256" key="6">
    <source>
        <dbReference type="PROSITE-ProRule" id="PRU01091"/>
    </source>
</evidence>
<keyword evidence="5" id="KW-0802">TPR repeat</keyword>
<organism evidence="9 10">
    <name type="scientific">Kribbella flavida (strain DSM 17836 / JCM 10339 / NBRC 14399)</name>
    <dbReference type="NCBI Taxonomy" id="479435"/>
    <lineage>
        <taxon>Bacteria</taxon>
        <taxon>Bacillati</taxon>
        <taxon>Actinomycetota</taxon>
        <taxon>Actinomycetes</taxon>
        <taxon>Propionibacteriales</taxon>
        <taxon>Kribbellaceae</taxon>
        <taxon>Kribbella</taxon>
    </lineage>
</organism>
<dbReference type="Pfam" id="PF00931">
    <property type="entry name" value="NB-ARC"/>
    <property type="match status" value="1"/>
</dbReference>
<dbReference type="CDD" id="cd15831">
    <property type="entry name" value="BTAD"/>
    <property type="match status" value="1"/>
</dbReference>
<feature type="region of interest" description="Disordered" evidence="7">
    <location>
        <begin position="246"/>
        <end position="271"/>
    </location>
</feature>
<keyword evidence="2" id="KW-0805">Transcription regulation</keyword>
<dbReference type="SMART" id="SM00382">
    <property type="entry name" value="AAA"/>
    <property type="match status" value="1"/>
</dbReference>
<evidence type="ECO:0000259" key="8">
    <source>
        <dbReference type="PROSITE" id="PS51755"/>
    </source>
</evidence>
<dbReference type="PROSITE" id="PS51755">
    <property type="entry name" value="OMPR_PHOB"/>
    <property type="match status" value="1"/>
</dbReference>
<dbReference type="AlphaFoldDB" id="D2Q1V9"/>
<dbReference type="InterPro" id="IPR003593">
    <property type="entry name" value="AAA+_ATPase"/>
</dbReference>
<dbReference type="InterPro" id="IPR011990">
    <property type="entry name" value="TPR-like_helical_dom_sf"/>
</dbReference>
<dbReference type="EMBL" id="CP001736">
    <property type="protein sequence ID" value="ADB32098.1"/>
    <property type="molecule type" value="Genomic_DNA"/>
</dbReference>
<dbReference type="InterPro" id="IPR051677">
    <property type="entry name" value="AfsR-DnrI-RedD_regulator"/>
</dbReference>
<evidence type="ECO:0000256" key="5">
    <source>
        <dbReference type="PROSITE-ProRule" id="PRU00339"/>
    </source>
</evidence>
<dbReference type="PRINTS" id="PR00364">
    <property type="entry name" value="DISEASERSIST"/>
</dbReference>
<dbReference type="HOGENOM" id="CLU_004665_2_0_11"/>
<accession>D2Q1V9</accession>
<evidence type="ECO:0000256" key="3">
    <source>
        <dbReference type="ARBA" id="ARBA00023125"/>
    </source>
</evidence>
<evidence type="ECO:0000256" key="2">
    <source>
        <dbReference type="ARBA" id="ARBA00023015"/>
    </source>
</evidence>
<dbReference type="Gene3D" id="1.25.40.10">
    <property type="entry name" value="Tetratricopeptide repeat domain"/>
    <property type="match status" value="3"/>
</dbReference>
<dbReference type="eggNOG" id="COG3629">
    <property type="taxonomic scope" value="Bacteria"/>
</dbReference>
<dbReference type="SMART" id="SM01043">
    <property type="entry name" value="BTAD"/>
    <property type="match status" value="1"/>
</dbReference>
<dbReference type="Gene3D" id="1.10.10.10">
    <property type="entry name" value="Winged helix-like DNA-binding domain superfamily/Winged helix DNA-binding domain"/>
    <property type="match status" value="2"/>
</dbReference>
<evidence type="ECO:0000256" key="7">
    <source>
        <dbReference type="SAM" id="MobiDB-lite"/>
    </source>
</evidence>
<dbReference type="GO" id="GO:0000160">
    <property type="term" value="P:phosphorelay signal transduction system"/>
    <property type="evidence" value="ECO:0007669"/>
    <property type="project" value="InterPro"/>
</dbReference>